<dbReference type="InterPro" id="IPR035940">
    <property type="entry name" value="CAP_sf"/>
</dbReference>
<proteinExistence type="predicted"/>
<keyword evidence="1" id="KW-1133">Transmembrane helix</keyword>
<evidence type="ECO:0000313" key="4">
    <source>
        <dbReference type="Proteomes" id="UP000178720"/>
    </source>
</evidence>
<dbReference type="Pfam" id="PF00188">
    <property type="entry name" value="CAP"/>
    <property type="match status" value="1"/>
</dbReference>
<feature type="domain" description="SCP" evidence="2">
    <location>
        <begin position="66"/>
        <end position="185"/>
    </location>
</feature>
<name>A0A1F4Y1W5_9BACT</name>
<dbReference type="CDD" id="cd05379">
    <property type="entry name" value="CAP_bacterial"/>
    <property type="match status" value="1"/>
</dbReference>
<organism evidence="3 4">
    <name type="scientific">Candidatus Adlerbacteria bacterium RIFCSPHIGHO2_02_FULL_54_18</name>
    <dbReference type="NCBI Taxonomy" id="1797241"/>
    <lineage>
        <taxon>Bacteria</taxon>
        <taxon>Candidatus Adleribacteriota</taxon>
    </lineage>
</organism>
<dbReference type="PANTHER" id="PTHR31157:SF1">
    <property type="entry name" value="SCP DOMAIN-CONTAINING PROTEIN"/>
    <property type="match status" value="1"/>
</dbReference>
<reference evidence="3 4" key="1">
    <citation type="journal article" date="2016" name="Nat. Commun.">
        <title>Thousands of microbial genomes shed light on interconnected biogeochemical processes in an aquifer system.</title>
        <authorList>
            <person name="Anantharaman K."/>
            <person name="Brown C.T."/>
            <person name="Hug L.A."/>
            <person name="Sharon I."/>
            <person name="Castelle C.J."/>
            <person name="Probst A.J."/>
            <person name="Thomas B.C."/>
            <person name="Singh A."/>
            <person name="Wilkins M.J."/>
            <person name="Karaoz U."/>
            <person name="Brodie E.L."/>
            <person name="Williams K.H."/>
            <person name="Hubbard S.S."/>
            <person name="Banfield J.F."/>
        </authorList>
    </citation>
    <scope>NUCLEOTIDE SEQUENCE [LARGE SCALE GENOMIC DNA]</scope>
</reference>
<dbReference type="PANTHER" id="PTHR31157">
    <property type="entry name" value="SCP DOMAIN-CONTAINING PROTEIN"/>
    <property type="match status" value="1"/>
</dbReference>
<comment type="caution">
    <text evidence="3">The sequence shown here is derived from an EMBL/GenBank/DDBJ whole genome shotgun (WGS) entry which is preliminary data.</text>
</comment>
<dbReference type="AlphaFoldDB" id="A0A1F4Y1W5"/>
<accession>A0A1F4Y1W5</accession>
<protein>
    <recommendedName>
        <fullName evidence="2">SCP domain-containing protein</fullName>
    </recommendedName>
</protein>
<sequence>MSFFRWLMHLFIPAQGNVYRPRLLSRGPLIVLLSVVLLSEGVFVAHLIARHAGNDFLAAVIESEILSLTNEKRASNGLAALKEEQRLILSAQQKANDMAARGYFAHTGPDGREPWSWIERAGYDYRYAGENLAVRFVDSGDVINAWMASSGHRANILKPQYSEVGVGIAQGVYKGQLATFVVQHFATPFLASSGVVLAAETGPSPSFGDTFARQLARALAEPRAATGFILGGIVALLALALSFAFFHHIQIQSHDLLLSGVVVAGIALALLALNGSVLSLHTGIGQPASAYGATEGWGVMVGTATSTERQL</sequence>
<evidence type="ECO:0000259" key="2">
    <source>
        <dbReference type="Pfam" id="PF00188"/>
    </source>
</evidence>
<feature type="transmembrane region" description="Helical" evidence="1">
    <location>
        <begin position="256"/>
        <end position="273"/>
    </location>
</feature>
<evidence type="ECO:0000313" key="3">
    <source>
        <dbReference type="EMBL" id="OGC87967.1"/>
    </source>
</evidence>
<dbReference type="Proteomes" id="UP000178720">
    <property type="component" value="Unassembled WGS sequence"/>
</dbReference>
<keyword evidence="1" id="KW-0812">Transmembrane</keyword>
<dbReference type="SUPFAM" id="SSF55797">
    <property type="entry name" value="PR-1-like"/>
    <property type="match status" value="1"/>
</dbReference>
<evidence type="ECO:0000256" key="1">
    <source>
        <dbReference type="SAM" id="Phobius"/>
    </source>
</evidence>
<feature type="transmembrane region" description="Helical" evidence="1">
    <location>
        <begin position="29"/>
        <end position="49"/>
    </location>
</feature>
<dbReference type="Gene3D" id="3.40.33.10">
    <property type="entry name" value="CAP"/>
    <property type="match status" value="1"/>
</dbReference>
<feature type="transmembrane region" description="Helical" evidence="1">
    <location>
        <begin position="227"/>
        <end position="250"/>
    </location>
</feature>
<dbReference type="InterPro" id="IPR014044">
    <property type="entry name" value="CAP_dom"/>
</dbReference>
<dbReference type="EMBL" id="MEWV01000019">
    <property type="protein sequence ID" value="OGC87967.1"/>
    <property type="molecule type" value="Genomic_DNA"/>
</dbReference>
<keyword evidence="1" id="KW-0472">Membrane</keyword>
<gene>
    <name evidence="3" type="ORF">A3D70_01945</name>
</gene>